<dbReference type="FunFam" id="3.30.160.60:FF:000303">
    <property type="entry name" value="Zinc finger protein 41"/>
    <property type="match status" value="1"/>
</dbReference>
<dbReference type="OrthoDB" id="6077919at2759"/>
<keyword evidence="4" id="KW-0677">Repeat</keyword>
<keyword evidence="10" id="KW-0539">Nucleus</keyword>
<evidence type="ECO:0000256" key="5">
    <source>
        <dbReference type="ARBA" id="ARBA00022771"/>
    </source>
</evidence>
<dbReference type="FunFam" id="3.30.160.60:FF:000358">
    <property type="entry name" value="zinc finger protein 24"/>
    <property type="match status" value="1"/>
</dbReference>
<dbReference type="SUPFAM" id="SSF57667">
    <property type="entry name" value="beta-beta-alpha zinc fingers"/>
    <property type="match status" value="7"/>
</dbReference>
<dbReference type="FunFam" id="3.30.160.60:FF:000621">
    <property type="entry name" value="FLT3-interacting zinc finger 1"/>
    <property type="match status" value="1"/>
</dbReference>
<dbReference type="PROSITE" id="PS50157">
    <property type="entry name" value="ZINC_FINGER_C2H2_2"/>
    <property type="match status" value="10"/>
</dbReference>
<feature type="domain" description="C2H2-type" evidence="12">
    <location>
        <begin position="458"/>
        <end position="485"/>
    </location>
</feature>
<dbReference type="PANTHER" id="PTHR24393:SF15">
    <property type="entry name" value="IP01243P-RELATED"/>
    <property type="match status" value="1"/>
</dbReference>
<feature type="domain" description="C2H2-type" evidence="12">
    <location>
        <begin position="542"/>
        <end position="569"/>
    </location>
</feature>
<keyword evidence="5 11" id="KW-0863">Zinc-finger</keyword>
<evidence type="ECO:0000256" key="4">
    <source>
        <dbReference type="ARBA" id="ARBA00022737"/>
    </source>
</evidence>
<keyword evidence="8" id="KW-0238">DNA-binding</keyword>
<dbReference type="Pfam" id="PF00096">
    <property type="entry name" value="zf-C2H2"/>
    <property type="match status" value="10"/>
</dbReference>
<evidence type="ECO:0000256" key="11">
    <source>
        <dbReference type="PROSITE-ProRule" id="PRU00042"/>
    </source>
</evidence>
<evidence type="ECO:0000256" key="8">
    <source>
        <dbReference type="ARBA" id="ARBA00023125"/>
    </source>
</evidence>
<comment type="similarity">
    <text evidence="2">Belongs to the krueppel C2H2-type zinc-finger protein family.</text>
</comment>
<evidence type="ECO:0000256" key="10">
    <source>
        <dbReference type="ARBA" id="ARBA00023242"/>
    </source>
</evidence>
<keyword evidence="3" id="KW-0479">Metal-binding</keyword>
<dbReference type="FunFam" id="3.30.160.60:FF:000264">
    <property type="entry name" value="Zinc finger protein 236"/>
    <property type="match status" value="1"/>
</dbReference>
<protein>
    <recommendedName>
        <fullName evidence="12">C2H2-type domain-containing protein</fullName>
    </recommendedName>
</protein>
<dbReference type="GO" id="GO:0001228">
    <property type="term" value="F:DNA-binding transcription activator activity, RNA polymerase II-specific"/>
    <property type="evidence" value="ECO:0007669"/>
    <property type="project" value="TreeGrafter"/>
</dbReference>
<sequence length="600" mass="69846">MEPLSSSINDSAINSKYDYILNSSRVLTIPIVRCDDPVLNRFIKQEFIDEMDINNEHLLIRPKCEPEEEIYPTKIKTEMDLNEIVVFEGSVNNEFYPSELTTQIKLEETSNLRKRLSNSSDFQVNHRFQTNHNNKKCNISDKLSNSKALFTRHSKTHTTKRIKQFICDNCGKSYNTKSDLTTHILLCCTERKLYTSFICDKGVSQAGDLKKYRPKCEPEEEIYPTKIKTEMDLNEIVVFEGSVNNEFYPSELTTQIKLEETSNLRKRLSNSSDFQVNHRFQTNHNNKKCNISDKLSNSKALFTRHSKTHTTKRIKQFICDNCGKSYNTKSDLTTHILLCCTERKLYTSFICDKGVSQAGDLKKYKRPHTGIKSFKCDICDKGFSDPGYLRKHKITHTGIKPYMCDICKKGFAQKINIKIHLRTHTGDKSYECDICGKKYYQKSNLTTHLRGHTGYKPHECNICDKKFSQLGHLIRHTRTHTGDRPYKCDACDKGFYQLSDLKRHMMTHTGVKPYKCVTCDKRFAQSCGLKRHTYIHTGFKPHKCVYCDKRFIQSQELKKHILKHTREKPYACNICDKRFTQSGTLKNHKRTHTRVTETQL</sequence>
<dbReference type="RefSeq" id="XP_008180332.1">
    <property type="nucleotide sequence ID" value="XM_008182110.2"/>
</dbReference>
<evidence type="ECO:0000256" key="2">
    <source>
        <dbReference type="ARBA" id="ARBA00006991"/>
    </source>
</evidence>
<evidence type="ECO:0000259" key="12">
    <source>
        <dbReference type="PROSITE" id="PS50157"/>
    </source>
</evidence>
<comment type="subcellular location">
    <subcellularLocation>
        <location evidence="1">Nucleus</location>
    </subcellularLocation>
</comment>
<name>A0A8R1X1N7_ACYPI</name>
<keyword evidence="6" id="KW-0862">Zinc</keyword>
<feature type="domain" description="C2H2-type" evidence="12">
    <location>
        <begin position="165"/>
        <end position="192"/>
    </location>
</feature>
<evidence type="ECO:0000256" key="7">
    <source>
        <dbReference type="ARBA" id="ARBA00023015"/>
    </source>
</evidence>
<dbReference type="GO" id="GO:0005634">
    <property type="term" value="C:nucleus"/>
    <property type="evidence" value="ECO:0007669"/>
    <property type="project" value="UniProtKB-SubCell"/>
</dbReference>
<dbReference type="Proteomes" id="UP000007819">
    <property type="component" value="Chromosome X"/>
</dbReference>
<dbReference type="InterPro" id="IPR036236">
    <property type="entry name" value="Znf_C2H2_sf"/>
</dbReference>
<dbReference type="GO" id="GO:0000978">
    <property type="term" value="F:RNA polymerase II cis-regulatory region sequence-specific DNA binding"/>
    <property type="evidence" value="ECO:0007669"/>
    <property type="project" value="TreeGrafter"/>
</dbReference>
<keyword evidence="7" id="KW-0805">Transcription regulation</keyword>
<dbReference type="EnsemblMetazoa" id="XM_008182110.3">
    <property type="protein sequence ID" value="XP_008180332.1"/>
    <property type="gene ID" value="LOC100573768"/>
</dbReference>
<feature type="domain" description="C2H2-type" evidence="12">
    <location>
        <begin position="317"/>
        <end position="344"/>
    </location>
</feature>
<dbReference type="Gene3D" id="3.30.160.60">
    <property type="entry name" value="Classic Zinc Finger"/>
    <property type="match status" value="10"/>
</dbReference>
<dbReference type="InterPro" id="IPR013087">
    <property type="entry name" value="Znf_C2H2_type"/>
</dbReference>
<evidence type="ECO:0000256" key="6">
    <source>
        <dbReference type="ARBA" id="ARBA00022833"/>
    </source>
</evidence>
<dbReference type="GO" id="GO:0008270">
    <property type="term" value="F:zinc ion binding"/>
    <property type="evidence" value="ECO:0007669"/>
    <property type="project" value="UniProtKB-KW"/>
</dbReference>
<accession>A0A8R1X1N7</accession>
<dbReference type="PANTHER" id="PTHR24393">
    <property type="entry name" value="ZINC FINGER PROTEIN"/>
    <property type="match status" value="1"/>
</dbReference>
<feature type="domain" description="C2H2-type" evidence="12">
    <location>
        <begin position="430"/>
        <end position="457"/>
    </location>
</feature>
<dbReference type="FunFam" id="3.30.160.60:FF:002343">
    <property type="entry name" value="Zinc finger protein 33A"/>
    <property type="match status" value="1"/>
</dbReference>
<reference evidence="13" key="2">
    <citation type="submission" date="2022-06" db="UniProtKB">
        <authorList>
            <consortium name="EnsemblMetazoa"/>
        </authorList>
    </citation>
    <scope>IDENTIFICATION</scope>
</reference>
<dbReference type="KEGG" id="api:100573768"/>
<dbReference type="FunFam" id="3.30.160.60:FF:000075">
    <property type="entry name" value="Putative zinc finger protein 536"/>
    <property type="match status" value="1"/>
</dbReference>
<evidence type="ECO:0000313" key="13">
    <source>
        <dbReference type="EnsemblMetazoa" id="XP_008180332.1"/>
    </source>
</evidence>
<reference evidence="14" key="1">
    <citation type="submission" date="2010-06" db="EMBL/GenBank/DDBJ databases">
        <authorList>
            <person name="Jiang H."/>
            <person name="Abraham K."/>
            <person name="Ali S."/>
            <person name="Alsbrooks S.L."/>
            <person name="Anim B.N."/>
            <person name="Anosike U.S."/>
            <person name="Attaway T."/>
            <person name="Bandaranaike D.P."/>
            <person name="Battles P.K."/>
            <person name="Bell S.N."/>
            <person name="Bell A.V."/>
            <person name="Beltran B."/>
            <person name="Bickham C."/>
            <person name="Bustamante Y."/>
            <person name="Caleb T."/>
            <person name="Canada A."/>
            <person name="Cardenas V."/>
            <person name="Carter K."/>
            <person name="Chacko J."/>
            <person name="Chandrabose M.N."/>
            <person name="Chavez D."/>
            <person name="Chavez A."/>
            <person name="Chen L."/>
            <person name="Chu H.-S."/>
            <person name="Claassen K.J."/>
            <person name="Cockrell R."/>
            <person name="Collins M."/>
            <person name="Cooper J.A."/>
            <person name="Cree A."/>
            <person name="Curry S.M."/>
            <person name="Da Y."/>
            <person name="Dao M.D."/>
            <person name="Das B."/>
            <person name="Davila M.-L."/>
            <person name="Davy-Carroll L."/>
            <person name="Denson S."/>
            <person name="Dinh H."/>
            <person name="Ebong V.E."/>
            <person name="Edwards J.R."/>
            <person name="Egan A."/>
            <person name="El-Daye J."/>
            <person name="Escobedo L."/>
            <person name="Fernandez S."/>
            <person name="Fernando P.R."/>
            <person name="Flagg N."/>
            <person name="Forbes L.D."/>
            <person name="Fowler R.G."/>
            <person name="Fu Q."/>
            <person name="Gabisi R.A."/>
            <person name="Ganer J."/>
            <person name="Garbino Pronczuk A."/>
            <person name="Garcia R.M."/>
            <person name="Garner T."/>
            <person name="Garrett T.E."/>
            <person name="Gonzalez D.A."/>
            <person name="Hamid H."/>
            <person name="Hawkins E.S."/>
            <person name="Hirani K."/>
            <person name="Hogues M.E."/>
            <person name="Hollins B."/>
            <person name="Hsiao C.-H."/>
            <person name="Jabil R."/>
            <person name="James M.L."/>
            <person name="Jhangiani S.N."/>
            <person name="Johnson B."/>
            <person name="Johnson Q."/>
            <person name="Joshi V."/>
            <person name="Kalu J.B."/>
            <person name="Kam C."/>
            <person name="Kashfia A."/>
            <person name="Keebler J."/>
            <person name="Kisamo H."/>
            <person name="Kovar C.L."/>
            <person name="Lago L.A."/>
            <person name="Lai C.-Y."/>
            <person name="Laidlaw J."/>
            <person name="Lara F."/>
            <person name="Le T.-K."/>
            <person name="Lee S.L."/>
            <person name="Legall F.H."/>
            <person name="Lemon S.J."/>
            <person name="Lewis L.R."/>
            <person name="Li B."/>
            <person name="Liu Y."/>
            <person name="Liu Y.-S."/>
            <person name="Lopez J."/>
            <person name="Lozado R.J."/>
            <person name="Lu J."/>
            <person name="Madu R.C."/>
            <person name="Maheshwari M."/>
            <person name="Maheshwari R."/>
            <person name="Malloy K."/>
            <person name="Martinez E."/>
            <person name="Mathew T."/>
            <person name="Mercado I.C."/>
            <person name="Mercado C."/>
            <person name="Meyer B."/>
            <person name="Montgomery K."/>
            <person name="Morgan M.B."/>
            <person name="Munidasa M."/>
            <person name="Nazareth L.V."/>
            <person name="Nelson J."/>
            <person name="Ng B.M."/>
            <person name="Nguyen N.B."/>
            <person name="Nguyen P.Q."/>
            <person name="Nguyen T."/>
            <person name="Obregon M."/>
            <person name="Okwuonu G.O."/>
            <person name="Onwere C.G."/>
            <person name="Orozco G."/>
            <person name="Parra A."/>
            <person name="Patel S."/>
            <person name="Patil S."/>
            <person name="Perez A."/>
            <person name="Perez Y."/>
            <person name="Pham C."/>
            <person name="Primus E.L."/>
            <person name="Pu L.-L."/>
            <person name="Puazo M."/>
            <person name="Qin X."/>
            <person name="Quiroz J.B."/>
            <person name="Reese J."/>
            <person name="Richards S."/>
            <person name="Rives C.M."/>
            <person name="Robberts R."/>
            <person name="Ruiz S.J."/>
            <person name="Ruiz M.J."/>
            <person name="Santibanez J."/>
            <person name="Schneider B.W."/>
            <person name="Sisson I."/>
            <person name="Smith M."/>
            <person name="Sodergren E."/>
            <person name="Song X.-Z."/>
            <person name="Song B.B."/>
            <person name="Summersgill H."/>
            <person name="Thelus R."/>
            <person name="Thornton R.D."/>
            <person name="Trejos Z.Y."/>
            <person name="Usmani K."/>
            <person name="Vattathil S."/>
            <person name="Villasana D."/>
            <person name="Walker D.L."/>
            <person name="Wang S."/>
            <person name="Wang K."/>
            <person name="White C.S."/>
            <person name="Williams A.C."/>
            <person name="Williamson J."/>
            <person name="Wilson K."/>
            <person name="Woghiren I.O."/>
            <person name="Woodworth J.R."/>
            <person name="Worley K.C."/>
            <person name="Wright R.A."/>
            <person name="Wu W."/>
            <person name="Young L."/>
            <person name="Zhang L."/>
            <person name="Zhang J."/>
            <person name="Zhu Y."/>
            <person name="Muzny D.M."/>
            <person name="Weinstock G."/>
            <person name="Gibbs R.A."/>
        </authorList>
    </citation>
    <scope>NUCLEOTIDE SEQUENCE [LARGE SCALE GENOMIC DNA]</scope>
    <source>
        <strain evidence="14">LSR1</strain>
    </source>
</reference>
<dbReference type="AlphaFoldDB" id="A0A8R1X1N7"/>
<dbReference type="SMART" id="SM00355">
    <property type="entry name" value="ZnF_C2H2"/>
    <property type="match status" value="12"/>
</dbReference>
<feature type="domain" description="C2H2-type" evidence="12">
    <location>
        <begin position="486"/>
        <end position="513"/>
    </location>
</feature>
<organism evidence="13 14">
    <name type="scientific">Acyrthosiphon pisum</name>
    <name type="common">Pea aphid</name>
    <dbReference type="NCBI Taxonomy" id="7029"/>
    <lineage>
        <taxon>Eukaryota</taxon>
        <taxon>Metazoa</taxon>
        <taxon>Ecdysozoa</taxon>
        <taxon>Arthropoda</taxon>
        <taxon>Hexapoda</taxon>
        <taxon>Insecta</taxon>
        <taxon>Pterygota</taxon>
        <taxon>Neoptera</taxon>
        <taxon>Paraneoptera</taxon>
        <taxon>Hemiptera</taxon>
        <taxon>Sternorrhyncha</taxon>
        <taxon>Aphidomorpha</taxon>
        <taxon>Aphidoidea</taxon>
        <taxon>Aphididae</taxon>
        <taxon>Macrosiphini</taxon>
        <taxon>Acyrthosiphon</taxon>
    </lineage>
</organism>
<dbReference type="FunFam" id="3.30.160.60:FF:000186">
    <property type="entry name" value="Zinc finger protein 366"/>
    <property type="match status" value="1"/>
</dbReference>
<evidence type="ECO:0000313" key="14">
    <source>
        <dbReference type="Proteomes" id="UP000007819"/>
    </source>
</evidence>
<evidence type="ECO:0000256" key="1">
    <source>
        <dbReference type="ARBA" id="ARBA00004123"/>
    </source>
</evidence>
<dbReference type="FunFam" id="3.30.160.60:FF:001443">
    <property type="entry name" value="Zinc finger protein 668"/>
    <property type="match status" value="1"/>
</dbReference>
<keyword evidence="14" id="KW-1185">Reference proteome</keyword>
<keyword evidence="9" id="KW-0804">Transcription</keyword>
<proteinExistence type="inferred from homology"/>
<feature type="domain" description="C2H2-type" evidence="12">
    <location>
        <begin position="570"/>
        <end position="597"/>
    </location>
</feature>
<feature type="domain" description="C2H2-type" evidence="12">
    <location>
        <begin position="514"/>
        <end position="541"/>
    </location>
</feature>
<dbReference type="GeneID" id="100573768"/>
<evidence type="ECO:0000256" key="9">
    <source>
        <dbReference type="ARBA" id="ARBA00023163"/>
    </source>
</evidence>
<evidence type="ECO:0000256" key="3">
    <source>
        <dbReference type="ARBA" id="ARBA00022723"/>
    </source>
</evidence>
<feature type="domain" description="C2H2-type" evidence="12">
    <location>
        <begin position="374"/>
        <end position="401"/>
    </location>
</feature>
<feature type="domain" description="C2H2-type" evidence="12">
    <location>
        <begin position="402"/>
        <end position="429"/>
    </location>
</feature>
<dbReference type="PROSITE" id="PS00028">
    <property type="entry name" value="ZINC_FINGER_C2H2_1"/>
    <property type="match status" value="8"/>
</dbReference>